<dbReference type="InterPro" id="IPR003782">
    <property type="entry name" value="SCO1/SenC"/>
</dbReference>
<sequence>MLSSQPVTSQISKPQLFWAVPAFSLQDQDQHTLRQKDLLGQVWVASFIYTSCPDVCPLITRQMAALRDALATSNLLGDSVRLVSFSVDPRRDTPSVLRRYAQDFDAENVQEWSFVTGKPAQMLQLLTEGFHLIVEPNVQAVSGEQSQTHSAATDEIAHSNRAMVIDRCGQVRAIHPVLDPERFRQLVTDLNSVVQEASDCAATVG</sequence>
<evidence type="ECO:0000259" key="5">
    <source>
        <dbReference type="PROSITE" id="PS51352"/>
    </source>
</evidence>
<keyword evidence="7" id="KW-1185">Reference proteome</keyword>
<feature type="disulfide bond" description="Redox-active" evidence="4">
    <location>
        <begin position="52"/>
        <end position="56"/>
    </location>
</feature>
<keyword evidence="3" id="KW-0479">Metal-binding</keyword>
<dbReference type="PROSITE" id="PS51352">
    <property type="entry name" value="THIOREDOXIN_2"/>
    <property type="match status" value="1"/>
</dbReference>
<proteinExistence type="inferred from homology"/>
<dbReference type="AlphaFoldDB" id="A0A2W1K6E1"/>
<dbReference type="Gene3D" id="3.40.30.10">
    <property type="entry name" value="Glutaredoxin"/>
    <property type="match status" value="1"/>
</dbReference>
<keyword evidence="4" id="KW-1015">Disulfide bond</keyword>
<feature type="binding site" evidence="3">
    <location>
        <position position="52"/>
    </location>
    <ligand>
        <name>Cu cation</name>
        <dbReference type="ChEBI" id="CHEBI:23378"/>
    </ligand>
</feature>
<keyword evidence="2 3" id="KW-0186">Copper</keyword>
<evidence type="ECO:0000256" key="4">
    <source>
        <dbReference type="PIRSR" id="PIRSR603782-2"/>
    </source>
</evidence>
<name>A0A2W1K6E1_9CYAN</name>
<dbReference type="PANTHER" id="PTHR12151:SF25">
    <property type="entry name" value="LINALOOL DEHYDRATASE_ISOMERASE DOMAIN-CONTAINING PROTEIN"/>
    <property type="match status" value="1"/>
</dbReference>
<dbReference type="Proteomes" id="UP000248857">
    <property type="component" value="Unassembled WGS sequence"/>
</dbReference>
<organism evidence="6 7">
    <name type="scientific">Acaryochloris thomasi RCC1774</name>
    <dbReference type="NCBI Taxonomy" id="1764569"/>
    <lineage>
        <taxon>Bacteria</taxon>
        <taxon>Bacillati</taxon>
        <taxon>Cyanobacteriota</taxon>
        <taxon>Cyanophyceae</taxon>
        <taxon>Acaryochloridales</taxon>
        <taxon>Acaryochloridaceae</taxon>
        <taxon>Acaryochloris</taxon>
        <taxon>Acaryochloris thomasi</taxon>
    </lineage>
</organism>
<dbReference type="InterPro" id="IPR013766">
    <property type="entry name" value="Thioredoxin_domain"/>
</dbReference>
<dbReference type="Pfam" id="PF02630">
    <property type="entry name" value="SCO1-SenC"/>
    <property type="match status" value="1"/>
</dbReference>
<comment type="caution">
    <text evidence="6">The sequence shown here is derived from an EMBL/GenBank/DDBJ whole genome shotgun (WGS) entry which is preliminary data.</text>
</comment>
<feature type="domain" description="Thioredoxin" evidence="5">
    <location>
        <begin position="14"/>
        <end position="192"/>
    </location>
</feature>
<feature type="binding site" evidence="3">
    <location>
        <position position="56"/>
    </location>
    <ligand>
        <name>Cu cation</name>
        <dbReference type="ChEBI" id="CHEBI:23378"/>
    </ligand>
</feature>
<evidence type="ECO:0000313" key="6">
    <source>
        <dbReference type="EMBL" id="PZD75311.1"/>
    </source>
</evidence>
<evidence type="ECO:0000256" key="3">
    <source>
        <dbReference type="PIRSR" id="PIRSR603782-1"/>
    </source>
</evidence>
<evidence type="ECO:0000256" key="1">
    <source>
        <dbReference type="ARBA" id="ARBA00010996"/>
    </source>
</evidence>
<comment type="similarity">
    <text evidence="1">Belongs to the SCO1/2 family.</text>
</comment>
<dbReference type="GO" id="GO:0046872">
    <property type="term" value="F:metal ion binding"/>
    <property type="evidence" value="ECO:0007669"/>
    <property type="project" value="UniProtKB-KW"/>
</dbReference>
<accession>A0A2W1K6E1</accession>
<dbReference type="EMBL" id="PQWO01000001">
    <property type="protein sequence ID" value="PZD75311.1"/>
    <property type="molecule type" value="Genomic_DNA"/>
</dbReference>
<reference evidence="6 7" key="1">
    <citation type="journal article" date="2018" name="Sci. Rep.">
        <title>A novel species of the marine cyanobacterium Acaryochloris with a unique pigment content and lifestyle.</title>
        <authorList>
            <person name="Partensky F."/>
            <person name="Six C."/>
            <person name="Ratin M."/>
            <person name="Garczarek L."/>
            <person name="Vaulot D."/>
            <person name="Probert I."/>
            <person name="Calteau A."/>
            <person name="Gourvil P."/>
            <person name="Marie D."/>
            <person name="Grebert T."/>
            <person name="Bouchier C."/>
            <person name="Le Panse S."/>
            <person name="Gachenot M."/>
            <person name="Rodriguez F."/>
            <person name="Garrido J.L."/>
        </authorList>
    </citation>
    <scope>NUCLEOTIDE SEQUENCE [LARGE SCALE GENOMIC DNA]</scope>
    <source>
        <strain evidence="6 7">RCC1774</strain>
    </source>
</reference>
<dbReference type="InterPro" id="IPR036249">
    <property type="entry name" value="Thioredoxin-like_sf"/>
</dbReference>
<evidence type="ECO:0000313" key="7">
    <source>
        <dbReference type="Proteomes" id="UP000248857"/>
    </source>
</evidence>
<protein>
    <submittedName>
        <fullName evidence="6">SCO1 protein</fullName>
    </submittedName>
</protein>
<dbReference type="PANTHER" id="PTHR12151">
    <property type="entry name" value="ELECTRON TRANSPORT PROTIN SCO1/SENC FAMILY MEMBER"/>
    <property type="match status" value="1"/>
</dbReference>
<evidence type="ECO:0000256" key="2">
    <source>
        <dbReference type="ARBA" id="ARBA00023008"/>
    </source>
</evidence>
<dbReference type="CDD" id="cd02968">
    <property type="entry name" value="SCO"/>
    <property type="match status" value="1"/>
</dbReference>
<dbReference type="SUPFAM" id="SSF52833">
    <property type="entry name" value="Thioredoxin-like"/>
    <property type="match status" value="1"/>
</dbReference>
<gene>
    <name evidence="6" type="primary">ypmQ_1</name>
    <name evidence="6" type="ORF">C1752_00436</name>
</gene>